<dbReference type="AlphaFoldDB" id="A0A1I3XX14"/>
<proteinExistence type="predicted"/>
<keyword evidence="2" id="KW-0812">Transmembrane</keyword>
<feature type="compositionally biased region" description="Basic residues" evidence="1">
    <location>
        <begin position="27"/>
        <end position="38"/>
    </location>
</feature>
<sequence>MRSAVGVWHPGPVNRVKNGEQSEEQRSRHRSPQRRSRRNSADRYARGRRRTKGEPLSASWRPATPGQLEQTPQEARKARRQRGRLRRVAKAYGWRMYALPILVVLTALVVFNTAREPAQPATGSGASTGTDGIAADGGVPEKPALPANLNVPTAPLPDGGAFTQAGKMTWHVVPLSNDGTSGKRAGTGGRLYHYTIEVEDGIDPASYAGDDSFARTVEATLSDARSWIGTGKVSMQRVDASFPDPDFRVRLTTPDTATRADLCGFGIPFPTSCYIRGFHHSVIINLARWVRGALAFGADMGTYRQYAINHEVGHALGNGHVGCKEDGALAPVMMQQTFGVSNNYVAELNQVDIYNSKAVPSDGKTCKPNAWPVLNLGDTAPTG</sequence>
<feature type="compositionally biased region" description="Basic and acidic residues" evidence="1">
    <location>
        <begin position="17"/>
        <end position="26"/>
    </location>
</feature>
<evidence type="ECO:0000313" key="4">
    <source>
        <dbReference type="EMBL" id="SFK24098.1"/>
    </source>
</evidence>
<accession>A0A1I3XX14</accession>
<organism evidence="4 5">
    <name type="scientific">Amycolatopsis sacchari</name>
    <dbReference type="NCBI Taxonomy" id="115433"/>
    <lineage>
        <taxon>Bacteria</taxon>
        <taxon>Bacillati</taxon>
        <taxon>Actinomycetota</taxon>
        <taxon>Actinomycetes</taxon>
        <taxon>Pseudonocardiales</taxon>
        <taxon>Pseudonocardiaceae</taxon>
        <taxon>Amycolatopsis</taxon>
    </lineage>
</organism>
<evidence type="ECO:0000259" key="3">
    <source>
        <dbReference type="Pfam" id="PF11350"/>
    </source>
</evidence>
<gene>
    <name evidence="4" type="ORF">SAMN05421835_11685</name>
</gene>
<dbReference type="Proteomes" id="UP000199025">
    <property type="component" value="Unassembled WGS sequence"/>
</dbReference>
<name>A0A1I3XX14_9PSEU</name>
<dbReference type="Pfam" id="PF11350">
    <property type="entry name" value="DUF3152"/>
    <property type="match status" value="1"/>
</dbReference>
<dbReference type="SUPFAM" id="SSF55486">
    <property type="entry name" value="Metalloproteases ('zincins'), catalytic domain"/>
    <property type="match status" value="1"/>
</dbReference>
<evidence type="ECO:0000313" key="5">
    <source>
        <dbReference type="Proteomes" id="UP000199025"/>
    </source>
</evidence>
<feature type="transmembrane region" description="Helical" evidence="2">
    <location>
        <begin position="92"/>
        <end position="111"/>
    </location>
</feature>
<reference evidence="4 5" key="1">
    <citation type="submission" date="2016-10" db="EMBL/GenBank/DDBJ databases">
        <authorList>
            <person name="de Groot N.N."/>
        </authorList>
    </citation>
    <scope>NUCLEOTIDE SEQUENCE [LARGE SCALE GENOMIC DNA]</scope>
    <source>
        <strain evidence="4 5">DSM 44468</strain>
    </source>
</reference>
<feature type="region of interest" description="Disordered" evidence="1">
    <location>
        <begin position="117"/>
        <end position="138"/>
    </location>
</feature>
<dbReference type="EMBL" id="FORP01000016">
    <property type="protein sequence ID" value="SFK24098.1"/>
    <property type="molecule type" value="Genomic_DNA"/>
</dbReference>
<keyword evidence="2" id="KW-1133">Transmembrane helix</keyword>
<protein>
    <recommendedName>
        <fullName evidence="3">DUF3152 domain-containing protein</fullName>
    </recommendedName>
</protein>
<feature type="domain" description="DUF3152" evidence="3">
    <location>
        <begin position="156"/>
        <end position="372"/>
    </location>
</feature>
<keyword evidence="5" id="KW-1185">Reference proteome</keyword>
<evidence type="ECO:0000256" key="1">
    <source>
        <dbReference type="SAM" id="MobiDB-lite"/>
    </source>
</evidence>
<dbReference type="STRING" id="115433.SAMN05421835_11685"/>
<feature type="region of interest" description="Disordered" evidence="1">
    <location>
        <begin position="1"/>
        <end position="84"/>
    </location>
</feature>
<evidence type="ECO:0000256" key="2">
    <source>
        <dbReference type="SAM" id="Phobius"/>
    </source>
</evidence>
<keyword evidence="2" id="KW-0472">Membrane</keyword>
<feature type="compositionally biased region" description="Low complexity" evidence="1">
    <location>
        <begin position="121"/>
        <end position="138"/>
    </location>
</feature>
<dbReference type="InterPro" id="IPR022603">
    <property type="entry name" value="DUF3152"/>
</dbReference>